<dbReference type="SMART" id="SM00382">
    <property type="entry name" value="AAA"/>
    <property type="match status" value="1"/>
</dbReference>
<evidence type="ECO:0000256" key="1">
    <source>
        <dbReference type="ARBA" id="ARBA00001946"/>
    </source>
</evidence>
<evidence type="ECO:0000256" key="3">
    <source>
        <dbReference type="ARBA" id="ARBA00022801"/>
    </source>
</evidence>
<comment type="cofactor">
    <cofactor evidence="1">
        <name>Mg(2+)</name>
        <dbReference type="ChEBI" id="CHEBI:18420"/>
    </cofactor>
</comment>
<accession>A0AAN9NQ22</accession>
<dbReference type="Proteomes" id="UP001374584">
    <property type="component" value="Unassembled WGS sequence"/>
</dbReference>
<comment type="caution">
    <text evidence="9">The sequence shown here is derived from an EMBL/GenBank/DDBJ whole genome shotgun (WGS) entry which is preliminary data.</text>
</comment>
<dbReference type="PANTHER" id="PTHR23070">
    <property type="entry name" value="BCS1 AAA-TYPE ATPASE"/>
    <property type="match status" value="1"/>
</dbReference>
<dbReference type="InterPro" id="IPR003960">
    <property type="entry name" value="ATPase_AAA_CS"/>
</dbReference>
<dbReference type="EMBL" id="JAYMYR010000003">
    <property type="protein sequence ID" value="KAK7374484.1"/>
    <property type="molecule type" value="Genomic_DNA"/>
</dbReference>
<dbReference type="InterPro" id="IPR003593">
    <property type="entry name" value="AAA+_ATPase"/>
</dbReference>
<evidence type="ECO:0000256" key="4">
    <source>
        <dbReference type="ARBA" id="ARBA00022842"/>
    </source>
</evidence>
<evidence type="ECO:0000256" key="2">
    <source>
        <dbReference type="ARBA" id="ARBA00007448"/>
    </source>
</evidence>
<keyword evidence="6" id="KW-0547">Nucleotide-binding</keyword>
<keyword evidence="6" id="KW-0067">ATP-binding</keyword>
<comment type="catalytic activity">
    <reaction evidence="5">
        <text>ATP + H2O = ADP + phosphate + H(+)</text>
        <dbReference type="Rhea" id="RHEA:13065"/>
        <dbReference type="ChEBI" id="CHEBI:15377"/>
        <dbReference type="ChEBI" id="CHEBI:15378"/>
        <dbReference type="ChEBI" id="CHEBI:30616"/>
        <dbReference type="ChEBI" id="CHEBI:43474"/>
        <dbReference type="ChEBI" id="CHEBI:456216"/>
    </reaction>
</comment>
<organism evidence="9 10">
    <name type="scientific">Phaseolus coccineus</name>
    <name type="common">Scarlet runner bean</name>
    <name type="synonym">Phaseolus multiflorus</name>
    <dbReference type="NCBI Taxonomy" id="3886"/>
    <lineage>
        <taxon>Eukaryota</taxon>
        <taxon>Viridiplantae</taxon>
        <taxon>Streptophyta</taxon>
        <taxon>Embryophyta</taxon>
        <taxon>Tracheophyta</taxon>
        <taxon>Spermatophyta</taxon>
        <taxon>Magnoliopsida</taxon>
        <taxon>eudicotyledons</taxon>
        <taxon>Gunneridae</taxon>
        <taxon>Pentapetalae</taxon>
        <taxon>rosids</taxon>
        <taxon>fabids</taxon>
        <taxon>Fabales</taxon>
        <taxon>Fabaceae</taxon>
        <taxon>Papilionoideae</taxon>
        <taxon>50 kb inversion clade</taxon>
        <taxon>NPAAA clade</taxon>
        <taxon>indigoferoid/millettioid clade</taxon>
        <taxon>Phaseoleae</taxon>
        <taxon>Phaseolus</taxon>
    </lineage>
</organism>
<dbReference type="GO" id="GO:0006950">
    <property type="term" value="P:response to stress"/>
    <property type="evidence" value="ECO:0007669"/>
    <property type="project" value="UniProtKB-ARBA"/>
</dbReference>
<evidence type="ECO:0000256" key="7">
    <source>
        <dbReference type="SAM" id="MobiDB-lite"/>
    </source>
</evidence>
<feature type="domain" description="AAA+ ATPase" evidence="8">
    <location>
        <begin position="240"/>
        <end position="392"/>
    </location>
</feature>
<dbReference type="Gene3D" id="6.10.280.40">
    <property type="match status" value="1"/>
</dbReference>
<evidence type="ECO:0000313" key="10">
    <source>
        <dbReference type="Proteomes" id="UP001374584"/>
    </source>
</evidence>
<dbReference type="Pfam" id="PF00004">
    <property type="entry name" value="AAA"/>
    <property type="match status" value="1"/>
</dbReference>
<name>A0AAN9NQ22_PHACN</name>
<dbReference type="GO" id="GO:0005524">
    <property type="term" value="F:ATP binding"/>
    <property type="evidence" value="ECO:0007669"/>
    <property type="project" value="UniProtKB-KW"/>
</dbReference>
<dbReference type="CDD" id="cd19510">
    <property type="entry name" value="RecA-like_BCS1"/>
    <property type="match status" value="1"/>
</dbReference>
<evidence type="ECO:0000313" key="9">
    <source>
        <dbReference type="EMBL" id="KAK7374484.1"/>
    </source>
</evidence>
<evidence type="ECO:0000256" key="6">
    <source>
        <dbReference type="RuleBase" id="RU003651"/>
    </source>
</evidence>
<protein>
    <recommendedName>
        <fullName evidence="8">AAA+ ATPase domain-containing protein</fullName>
    </recommendedName>
</protein>
<dbReference type="InterPro" id="IPR058017">
    <property type="entry name" value="At3g28540-like_C"/>
</dbReference>
<keyword evidence="3" id="KW-0378">Hydrolase</keyword>
<reference evidence="9 10" key="1">
    <citation type="submission" date="2024-01" db="EMBL/GenBank/DDBJ databases">
        <title>The genomes of 5 underutilized Papilionoideae crops provide insights into root nodulation and disease resistanc.</title>
        <authorList>
            <person name="Jiang F."/>
        </authorList>
    </citation>
    <scope>NUCLEOTIDE SEQUENCE [LARGE SCALE GENOMIC DNA]</scope>
    <source>
        <strain evidence="9">JINMINGXINNONG_FW02</strain>
        <tissue evidence="9">Leaves</tissue>
    </source>
</reference>
<keyword evidence="10" id="KW-1185">Reference proteome</keyword>
<dbReference type="SUPFAM" id="SSF52540">
    <property type="entry name" value="P-loop containing nucleoside triphosphate hydrolases"/>
    <property type="match status" value="1"/>
</dbReference>
<gene>
    <name evidence="9" type="ORF">VNO80_07914</name>
</gene>
<dbReference type="Pfam" id="PF14363">
    <property type="entry name" value="AAA_assoc"/>
    <property type="match status" value="1"/>
</dbReference>
<dbReference type="Gene3D" id="3.40.50.300">
    <property type="entry name" value="P-loop containing nucleotide triphosphate hydrolases"/>
    <property type="match status" value="1"/>
</dbReference>
<evidence type="ECO:0000259" key="8">
    <source>
        <dbReference type="SMART" id="SM00382"/>
    </source>
</evidence>
<dbReference type="InterPro" id="IPR025753">
    <property type="entry name" value="AAA_N_dom"/>
</dbReference>
<dbReference type="AlphaFoldDB" id="A0AAN9NQ22"/>
<dbReference type="InterPro" id="IPR003959">
    <property type="entry name" value="ATPase_AAA_core"/>
</dbReference>
<sequence length="509" mass="58461">MGSEWTLLGSFTATIMIAYTVFDKFIPTHVRSYIQIYAHKLIGFLSPYIQITFPEFSGERLKHSELFTAIQTYLVETSSQRARKLKAEPANNSNSPFLLSMDDNEEITEIFQGVKLWWGSHKTMLKTQSFSFYPSSDEKRFYTLTFHKRHRDIVSRTYIPHVLEQGKSIKLKNRQLKLFTNSCYTGWGGYRKSKWSHVVFEHPARFETLAMEKTVKEEIIDDLLTFKNGKEYYDKIGKAWKRGYLLYGPPGTGKSTMIAAMANFMYYDVYDLELTAVKDNTQLRTLLIETTSKSIIVIEDIDCSLDLTGKRVVKKEKEKSGDVKDTIKKAEEEDNKESKVTLSGLLNCIDGIWSGCAGERIIIFTTNYVEKLDPALIRSGRMDKKIELSYCGYEAFKVLAKNYLDVDYHRLFSVVEGLLEETKITPADVAENMMPKSKSDDPETCLKKLIESLKKAKEKAEEDAEKKAGEEEEARLKEEKEKEQEQLAVEEAKSDEKAGKEVKENGFIH</sequence>
<dbReference type="PROSITE" id="PS00674">
    <property type="entry name" value="AAA"/>
    <property type="match status" value="1"/>
</dbReference>
<dbReference type="InterPro" id="IPR027417">
    <property type="entry name" value="P-loop_NTPase"/>
</dbReference>
<comment type="similarity">
    <text evidence="2">Belongs to the AAA ATPase family. BCS1 subfamily.</text>
</comment>
<evidence type="ECO:0000256" key="5">
    <source>
        <dbReference type="ARBA" id="ARBA00049360"/>
    </source>
</evidence>
<dbReference type="Pfam" id="PF25568">
    <property type="entry name" value="AAA_lid_At3g28540"/>
    <property type="match status" value="1"/>
</dbReference>
<dbReference type="InterPro" id="IPR050747">
    <property type="entry name" value="Mitochondrial_chaperone_BCS1"/>
</dbReference>
<proteinExistence type="inferred from homology"/>
<keyword evidence="4" id="KW-0460">Magnesium</keyword>
<feature type="region of interest" description="Disordered" evidence="7">
    <location>
        <begin position="459"/>
        <end position="509"/>
    </location>
</feature>
<dbReference type="GO" id="GO:0016887">
    <property type="term" value="F:ATP hydrolysis activity"/>
    <property type="evidence" value="ECO:0007669"/>
    <property type="project" value="InterPro"/>
</dbReference>